<feature type="domain" description="HECT" evidence="8">
    <location>
        <begin position="2909"/>
        <end position="3195"/>
    </location>
</feature>
<feature type="region of interest" description="Disordered" evidence="7">
    <location>
        <begin position="1659"/>
        <end position="1692"/>
    </location>
</feature>
<feature type="region of interest" description="Disordered" evidence="7">
    <location>
        <begin position="2418"/>
        <end position="2458"/>
    </location>
</feature>
<feature type="region of interest" description="Disordered" evidence="7">
    <location>
        <begin position="81"/>
        <end position="105"/>
    </location>
</feature>
<dbReference type="GO" id="GO:0008270">
    <property type="term" value="F:zinc ion binding"/>
    <property type="evidence" value="ECO:0007669"/>
    <property type="project" value="UniProtKB-KW"/>
</dbReference>
<feature type="region of interest" description="Disordered" evidence="7">
    <location>
        <begin position="2725"/>
        <end position="2781"/>
    </location>
</feature>
<dbReference type="InterPro" id="IPR047503">
    <property type="entry name" value="UBR-box_UBR5"/>
</dbReference>
<dbReference type="Gene3D" id="3.30.2160.10">
    <property type="entry name" value="Hect, E3 ligase catalytic domain"/>
    <property type="match status" value="1"/>
</dbReference>
<dbReference type="SUPFAM" id="SSF56204">
    <property type="entry name" value="Hect, E3 ligase catalytic domain"/>
    <property type="match status" value="1"/>
</dbReference>
<dbReference type="SMART" id="SM00396">
    <property type="entry name" value="ZnF_UBR1"/>
    <property type="match status" value="1"/>
</dbReference>
<feature type="domain" description="UBR-type" evidence="9">
    <location>
        <begin position="1183"/>
        <end position="1251"/>
    </location>
</feature>
<feature type="active site" description="Glycyl thioester intermediate" evidence="5">
    <location>
        <position position="3164"/>
    </location>
</feature>
<feature type="region of interest" description="Disordered" evidence="7">
    <location>
        <begin position="1731"/>
        <end position="1754"/>
    </location>
</feature>
<dbReference type="GO" id="GO:0000209">
    <property type="term" value="P:protein polyubiquitination"/>
    <property type="evidence" value="ECO:0007669"/>
    <property type="project" value="TreeGrafter"/>
</dbReference>
<dbReference type="InterPro" id="IPR035983">
    <property type="entry name" value="Hect_E3_ubiquitin_ligase"/>
</dbReference>
<sequence>MTSLHFAVQPLPGNDDQLIDKLREVSERFSRHGFTAPPAISCLRNVTITQCAVGSSHIALLREDGRVCRVPYHVATDRLDLSKSDTKPKPSKLEKLERTSSTARSGTVVMESPIVLVSDALGSAAAPPTHPGRWSTVTSNPTAVTRGGSAASGGATGGTGSASGGANNNQPAGFSRMQRAVHVSRGGRRSGVIVGGRPLVPASVVPEDLISQCQVVLQGKSRNLIIRELQRTNLDVNMAVNNLLSRDDEGEGDDDDSQDSYVPDDLISLLDSGVHGEHPSVIIDADAMFNEDVFGYSTLRNRGSGTRSRLGERERELDRDRDSIFRIRDHRRRLETSFRDETLKSLERDKAETTGPDGSKKTNSPAQNPLVIGEELQYWVDKDGDPPLFRHIEAMYTDLVAVGRDGRLYSWKWADSEPYKSSENPNTRHPKSLALGLIQEKITLLSACGVRASVLTESGKIASWLDESLSSVSAKLEHAAQHFSEFQSDGVVSLHTCSLYSCARLESGALYWWGVMPFAQRKKLVERSNKKKKAKETSTASSEIVAGATVCLRSAPLYHAGAIAFTEINGVPKVGQLLESAWALSDGCRFRIRQPGMELKAEPIKPEPAKSSEIKTDMPPPSPASSVCSDHSSASISLKRKKGPVTPVKDDEKEERWALKHVVFVEDVKTVQLGKVLKVDGACAAVRFNRDTDAGGSNKDDVSSLLQDCRLLRKDELQIVKTTGGPRNPDCFQKVPKKVSIAEHGQIEAVTVDSEGIHIISRSGSRLYYTYHNLSTGKMDHNCLFPTSADAFLGTRASDVCLLTCGIPPPNASMILRDGNGAIYPLAKDCNENIRDPIWLDLPPVTSVAMKVQKLQSFAMAGKESALVIAFTVKHQLLIPHILRTDISKVKAVVASLEEETKDSSTSPSTKLQEVLKEHCDGNRNLLHMCVAACIPQSNKECDNESQLGSNSFSCTLEAVTSAVDAIASLQSRSAESSSRSMSVRELIRRASSAARGVSGLDSRDLDRDDSGIAVPTISWPSDPPPSYDSIPSSDWAIRQSNAATSSSIGVSIGGPSGLSGSEFSNVNVAPVKMEDKERRATALQILDFILESPLFQSHLFELLSSKNAEGCTPFMQAVCGRAYPAALSLLEAAVKARNQHQSILDVSTGDRTSRKAEILMNMIYPPGSSLDNSPLHVLCANDTCSFTWTGAYHINQDIFECKTCGLTGTLCCCTECARVCHKGHDCKLKKTSPTAYCDCWEKCKCKALVAGVQASRITLLNRLLMYTDLVSAPNSRGENILLFLVQTVGRQLVEQRQFQPARARISGSRKAQLVDLDMEMPEHDLEPPRFSRRALERILNDWSAVKAMLISGLKQPASGGPDVVYEEQIYLESQSGTARLDKFTHCLLVKCSNEMLDTLLTTLIREMQCEGMPARRDEARQVTRRFVRSVARVFVVLNIGMLPASSKKRSLHATPCQPLMKCKRVFQALITIAIEELCQMADALIVPVRMGVARPTAPFALVSINSDAVQGSEELFVMDPLPPRPSSADTTTQRMPIVNHRSPRHRAQPSSGQPADDERMPVDIEEVEVVESMQVEDDHSDREDRDDRQSEHSDHDLDHDPEQPPPDPEDGPAESDMSLVMLTEESDSDSESSSHSNQDNVSVQRSAVTMATAGSDAGLGSLAHFSEDSGDSSNQEDDYESEAGESEERDTDEFIYMDEQLERPTTAVPGAQGQRTLQAPQTMQWAIRQRDPVTTTSATRPPTTTTTTSTAGGNSLIYIDPSTLRRSVTVTAPTVTNQDSPVTMATTASQLARAFSIMIRQITDLLNVMPYYHALTPSLPRVLEVSPQEEHNLQVYLEQHLRPTWQWLVAVMDSTEAQLRFGSALSNNSDPSCPQHPLHANYARTQRERAAPPREETRTLQVIDHNRRRLRFGTLATNTDGNSARRDFLSYALSLMRSHHDEHSDSLPVMDITALKHVAYVFDALIYYIRTAPDSDVEALRDGVSVTSWQDGEEGEEEHDEELPGASTSAGLNMESESLDGDSDSATRLGRRHPFFQRSDSTIFMGCPPPDPFHTPLVEALPLADQPHLLQPNARREDYFGMAKPTVVSKTGEGTSISLGQQLPLSLALSLKPDDERVQLAQSLRNAAFQPIAAAPISTTSSTGRSNVATVTVSSNSTSRLSTGDFPQSVAVNLSLSGPSSSFNHSVADSPVNIPLPLDPAPPSFQSAFISALNPEPAPAIIIGSSSSTNFALPHLSAPMIPSTPPSNFALPHPSAPMVTSTPPTPSQLARAALSAFSEIATSRERMATAVTTPITTTMSATPMASGGMLPAFQLHLQQASSSLPDATQTSVIVHTASTPTAPLLSNLPAPHSLSITSQPASSISNNVFSHSGAASGVSARTGQSHSEDVEDAHPPIRPKIHFAFLAWSQNQAASAANSTASLPAQGTASNPQASVPPSHDPTPLSTDSPMDSVESQPSVVMPHTMSLLAVPPAPVQSSSLPSIAVDSSSSLDSAPIDLVGANENVSNTVDIETSDQSAHQAPPPPPSAPPTILPPPPPPMSMSSIRHQSTVGQIVSHDILLGRWRLSLDLFGRVFCDDVGAEPGSVVSELGGFPVKEGRFRREMEKLRNSQQRDLTLEVERDRNALLTQTFKQLNTYFNRRTNTSGPPLCVHRVKVTFKDEPGEGSGVARSFYTAVANAALSQEKLPPLDSILVGGKSLQYTNKSLVSSPPYSATDLINRLRSRDRERQRSTIRQRSRDREMRRTLSFDAPPFYMPTDPPPGSSTSGVSGTDNPENGTDAISQYRRQLGERLYPKVRALKSGLAAKITGMLLELSPPQLVLLLASDESLRQRVDEAVEIISSHTREMNSDTFLDLDIFNLSSEKSKTPPSASSVSGARGEGLTCDLLMEEDIEDNAPLFWQPGKRGYYSPRIGKASPERLNAFRNMGRIIGLCLLQNEICPLFFNRHVLKCILGRRIGWHDLAFFDPVMYESLRSLVEDAETKDAQLLFTALDLNFCVELSAEEGGEQVELLPDGAEVEVSAQNVHNYVRKYAEHRMVVVAEKALRNLRLGVFDVIPSNSLDGLTAEDLRLLLNGVGDINVQTLISYTSFNDDSRENSERVQRFKRWFWAVAEKMNNYERQDLVYFWTSSPALPASEEGFQPMPSITIRPADDDHLPTANTCISRLYIPLYSTKALLKTKLLLAIKTKAFGFV</sequence>
<feature type="compositionally biased region" description="Pro residues" evidence="7">
    <location>
        <begin position="2755"/>
        <end position="2764"/>
    </location>
</feature>
<gene>
    <name evidence="11" type="ORF">GSLYS_00006190001</name>
</gene>
<feature type="compositionally biased region" description="Low complexity" evidence="7">
    <location>
        <begin position="1735"/>
        <end position="1752"/>
    </location>
</feature>
<dbReference type="SUPFAM" id="SSF63570">
    <property type="entry name" value="PABC (PABP) domain"/>
    <property type="match status" value="1"/>
</dbReference>
<keyword evidence="4" id="KW-0862">Zinc</keyword>
<dbReference type="PROSITE" id="PS51157">
    <property type="entry name" value="ZF_UBR"/>
    <property type="match status" value="1"/>
</dbReference>
<dbReference type="Gene3D" id="3.30.2410.10">
    <property type="entry name" value="Hect, E3 ligase catalytic domain"/>
    <property type="match status" value="1"/>
</dbReference>
<dbReference type="PROSITE" id="PS51309">
    <property type="entry name" value="PABC"/>
    <property type="match status" value="1"/>
</dbReference>
<feature type="compositionally biased region" description="Acidic residues" evidence="7">
    <location>
        <begin position="1992"/>
        <end position="2004"/>
    </location>
</feature>
<evidence type="ECO:0000256" key="1">
    <source>
        <dbReference type="ARBA" id="ARBA00022723"/>
    </source>
</evidence>
<evidence type="ECO:0000256" key="7">
    <source>
        <dbReference type="SAM" id="MobiDB-lite"/>
    </source>
</evidence>
<feature type="region of interest" description="Disordered" evidence="7">
    <location>
        <begin position="123"/>
        <end position="172"/>
    </location>
</feature>
<feature type="compositionally biased region" description="Low complexity" evidence="7">
    <location>
        <begin position="1632"/>
        <end position="1643"/>
    </location>
</feature>
<dbReference type="PROSITE" id="PS50237">
    <property type="entry name" value="HECT"/>
    <property type="match status" value="1"/>
</dbReference>
<dbReference type="Gene3D" id="1.10.1900.10">
    <property type="entry name" value="c-terminal domain of poly(a) binding protein"/>
    <property type="match status" value="1"/>
</dbReference>
<dbReference type="Pfam" id="PF11547">
    <property type="entry name" value="E3_UbLigase_EDD"/>
    <property type="match status" value="1"/>
</dbReference>
<dbReference type="Pfam" id="PF00658">
    <property type="entry name" value="MLLE"/>
    <property type="match status" value="1"/>
</dbReference>
<dbReference type="SUPFAM" id="SSF50985">
    <property type="entry name" value="RCC1/BLIP-II"/>
    <property type="match status" value="1"/>
</dbReference>
<dbReference type="FunFam" id="1.10.8.10:FF:000009">
    <property type="entry name" value="Putative E3 ubiquitin-protein ligase UBR5"/>
    <property type="match status" value="1"/>
</dbReference>
<evidence type="ECO:0000256" key="5">
    <source>
        <dbReference type="PROSITE-ProRule" id="PRU00104"/>
    </source>
</evidence>
<evidence type="ECO:0000256" key="2">
    <source>
        <dbReference type="ARBA" id="ARBA00022771"/>
    </source>
</evidence>
<feature type="compositionally biased region" description="Polar residues" evidence="7">
    <location>
        <begin position="2445"/>
        <end position="2458"/>
    </location>
</feature>
<feature type="region of interest" description="Disordered" evidence="7">
    <location>
        <begin position="2374"/>
        <end position="2395"/>
    </location>
</feature>
<feature type="domain" description="PABC" evidence="10">
    <location>
        <begin position="2770"/>
        <end position="2847"/>
    </location>
</feature>
<reference evidence="11 12" key="1">
    <citation type="submission" date="2024-04" db="EMBL/GenBank/DDBJ databases">
        <authorList>
            <consortium name="Genoscope - CEA"/>
            <person name="William W."/>
        </authorList>
    </citation>
    <scope>NUCLEOTIDE SEQUENCE [LARGE SCALE GENOMIC DNA]</scope>
</reference>
<evidence type="ECO:0000313" key="11">
    <source>
        <dbReference type="EMBL" id="CAL1532111.1"/>
    </source>
</evidence>
<organism evidence="11 12">
    <name type="scientific">Lymnaea stagnalis</name>
    <name type="common">Great pond snail</name>
    <name type="synonym">Helix stagnalis</name>
    <dbReference type="NCBI Taxonomy" id="6523"/>
    <lineage>
        <taxon>Eukaryota</taxon>
        <taxon>Metazoa</taxon>
        <taxon>Spiralia</taxon>
        <taxon>Lophotrochozoa</taxon>
        <taxon>Mollusca</taxon>
        <taxon>Gastropoda</taxon>
        <taxon>Heterobranchia</taxon>
        <taxon>Euthyneura</taxon>
        <taxon>Panpulmonata</taxon>
        <taxon>Hygrophila</taxon>
        <taxon>Lymnaeoidea</taxon>
        <taxon>Lymnaeidae</taxon>
        <taxon>Lymnaea</taxon>
    </lineage>
</organism>
<dbReference type="Pfam" id="PF00632">
    <property type="entry name" value="HECT"/>
    <property type="match status" value="1"/>
</dbReference>
<dbReference type="Gene3D" id="2.130.10.30">
    <property type="entry name" value="Regulator of chromosome condensation 1/beta-lactamase-inhibitor protein II"/>
    <property type="match status" value="1"/>
</dbReference>
<evidence type="ECO:0000259" key="9">
    <source>
        <dbReference type="PROSITE" id="PS51157"/>
    </source>
</evidence>
<dbReference type="InterPro" id="IPR000569">
    <property type="entry name" value="HECT_dom"/>
</dbReference>
<dbReference type="Proteomes" id="UP001497497">
    <property type="component" value="Unassembled WGS sequence"/>
</dbReference>
<dbReference type="GO" id="GO:0090263">
    <property type="term" value="P:positive regulation of canonical Wnt signaling pathway"/>
    <property type="evidence" value="ECO:0007669"/>
    <property type="project" value="TreeGrafter"/>
</dbReference>
<feature type="region of interest" description="Disordered" evidence="7">
    <location>
        <begin position="2514"/>
        <end position="2550"/>
    </location>
</feature>
<dbReference type="InterPro" id="IPR003126">
    <property type="entry name" value="Znf_UBR"/>
</dbReference>
<evidence type="ECO:0000256" key="3">
    <source>
        <dbReference type="ARBA" id="ARBA00022786"/>
    </source>
</evidence>
<name>A0AAV2HE76_LYMST</name>
<evidence type="ECO:0000313" key="12">
    <source>
        <dbReference type="Proteomes" id="UP001497497"/>
    </source>
</evidence>
<feature type="region of interest" description="Disordered" evidence="7">
    <location>
        <begin position="1518"/>
        <end position="1616"/>
    </location>
</feature>
<dbReference type="PANTHER" id="PTHR46276">
    <property type="entry name" value="E3 UBIQUITIN-PROTEIN LIGASE UBR5"/>
    <property type="match status" value="1"/>
</dbReference>
<keyword evidence="12" id="KW-1185">Reference proteome</keyword>
<feature type="region of interest" description="Disordered" evidence="7">
    <location>
        <begin position="1989"/>
        <end position="2028"/>
    </location>
</feature>
<feature type="compositionally biased region" description="Low complexity" evidence="7">
    <location>
        <begin position="2765"/>
        <end position="2774"/>
    </location>
</feature>
<dbReference type="GO" id="GO:0043130">
    <property type="term" value="F:ubiquitin binding"/>
    <property type="evidence" value="ECO:0007669"/>
    <property type="project" value="InterPro"/>
</dbReference>
<feature type="compositionally biased region" description="Gly residues" evidence="7">
    <location>
        <begin position="150"/>
        <end position="163"/>
    </location>
</feature>
<dbReference type="Gene3D" id="3.90.1750.10">
    <property type="entry name" value="Hect, E3 ligase catalytic domains"/>
    <property type="match status" value="2"/>
</dbReference>
<evidence type="ECO:0000256" key="6">
    <source>
        <dbReference type="PROSITE-ProRule" id="PRU00508"/>
    </source>
</evidence>
<feature type="region of interest" description="Disordered" evidence="7">
    <location>
        <begin position="998"/>
        <end position="1034"/>
    </location>
</feature>
<feature type="region of interest" description="Disordered" evidence="7">
    <location>
        <begin position="1624"/>
        <end position="1643"/>
    </location>
</feature>
<keyword evidence="1" id="KW-0479">Metal-binding</keyword>
<dbReference type="CDD" id="cd19675">
    <property type="entry name" value="UBR-box_UBR5"/>
    <property type="match status" value="1"/>
</dbReference>
<feature type="compositionally biased region" description="Basic and acidic residues" evidence="7">
    <location>
        <begin position="1002"/>
        <end position="1011"/>
    </location>
</feature>
<dbReference type="GO" id="GO:0005634">
    <property type="term" value="C:nucleus"/>
    <property type="evidence" value="ECO:0007669"/>
    <property type="project" value="TreeGrafter"/>
</dbReference>
<feature type="compositionally biased region" description="Pro residues" evidence="7">
    <location>
        <begin position="2523"/>
        <end position="2542"/>
    </location>
</feature>
<evidence type="ECO:0008006" key="13">
    <source>
        <dbReference type="Google" id="ProtNLM"/>
    </source>
</evidence>
<feature type="compositionally biased region" description="Basic and acidic residues" evidence="7">
    <location>
        <begin position="2725"/>
        <end position="2748"/>
    </location>
</feature>
<evidence type="ECO:0000259" key="10">
    <source>
        <dbReference type="PROSITE" id="PS51309"/>
    </source>
</evidence>
<dbReference type="CDD" id="cd14423">
    <property type="entry name" value="CUE_UBR5"/>
    <property type="match status" value="1"/>
</dbReference>
<dbReference type="InterPro" id="IPR002004">
    <property type="entry name" value="PABP_HYD_C"/>
</dbReference>
<dbReference type="GO" id="GO:0005737">
    <property type="term" value="C:cytoplasm"/>
    <property type="evidence" value="ECO:0007669"/>
    <property type="project" value="TreeGrafter"/>
</dbReference>
<keyword evidence="2" id="KW-0863">Zinc-finger</keyword>
<dbReference type="SMART" id="SM00119">
    <property type="entry name" value="HECTc"/>
    <property type="match status" value="1"/>
</dbReference>
<keyword evidence="3 5" id="KW-0833">Ubl conjugation pathway</keyword>
<feature type="region of interest" description="Disordered" evidence="7">
    <location>
        <begin position="344"/>
        <end position="367"/>
    </location>
</feature>
<protein>
    <recommendedName>
        <fullName evidence="13">E3 ubiquitin-protein ligase UBR5</fullName>
    </recommendedName>
</protein>
<dbReference type="FunFam" id="3.30.2410.10:FF:000008">
    <property type="entry name" value="Putative E3 ubiquitin-protein ligase UBR5"/>
    <property type="match status" value="1"/>
</dbReference>
<feature type="compositionally biased region" description="Polar residues" evidence="7">
    <location>
        <begin position="2424"/>
        <end position="2437"/>
    </location>
</feature>
<dbReference type="SMART" id="SM00517">
    <property type="entry name" value="PolyA"/>
    <property type="match status" value="1"/>
</dbReference>
<dbReference type="GO" id="GO:0003723">
    <property type="term" value="F:RNA binding"/>
    <property type="evidence" value="ECO:0007669"/>
    <property type="project" value="InterPro"/>
</dbReference>
<feature type="compositionally biased region" description="Basic and acidic residues" evidence="7">
    <location>
        <begin position="81"/>
        <end position="98"/>
    </location>
</feature>
<feature type="compositionally biased region" description="Low complexity" evidence="7">
    <location>
        <begin position="624"/>
        <end position="637"/>
    </location>
</feature>
<accession>A0AAV2HE76</accession>
<feature type="region of interest" description="Disordered" evidence="7">
    <location>
        <begin position="603"/>
        <end position="649"/>
    </location>
</feature>
<feature type="compositionally biased region" description="Basic and acidic residues" evidence="7">
    <location>
        <begin position="1577"/>
        <end position="1603"/>
    </location>
</feature>
<dbReference type="Gene3D" id="1.10.8.10">
    <property type="entry name" value="DNA helicase RuvA subunit, C-terminal domain"/>
    <property type="match status" value="1"/>
</dbReference>
<feature type="compositionally biased region" description="Acidic residues" evidence="7">
    <location>
        <begin position="1669"/>
        <end position="1692"/>
    </location>
</feature>
<dbReference type="InterPro" id="IPR009091">
    <property type="entry name" value="RCC1/BLIP-II"/>
</dbReference>
<evidence type="ECO:0000256" key="4">
    <source>
        <dbReference type="ARBA" id="ARBA00022833"/>
    </source>
</evidence>
<dbReference type="EMBL" id="CAXITT010000106">
    <property type="protein sequence ID" value="CAL1532111.1"/>
    <property type="molecule type" value="Genomic_DNA"/>
</dbReference>
<dbReference type="InterPro" id="IPR036053">
    <property type="entry name" value="PABP-dom"/>
</dbReference>
<proteinExistence type="predicted"/>
<feature type="compositionally biased region" description="Basic and acidic residues" evidence="7">
    <location>
        <begin position="603"/>
        <end position="616"/>
    </location>
</feature>
<comment type="caution">
    <text evidence="11">The sequence shown here is derived from an EMBL/GenBank/DDBJ whole genome shotgun (WGS) entry which is preliminary data.</text>
</comment>
<dbReference type="InterPro" id="IPR024725">
    <property type="entry name" value="UBR5_UBA"/>
</dbReference>
<evidence type="ECO:0000259" key="8">
    <source>
        <dbReference type="PROSITE" id="PS50237"/>
    </source>
</evidence>
<feature type="zinc finger region" description="UBR-type" evidence="6">
    <location>
        <begin position="1183"/>
        <end position="1251"/>
    </location>
</feature>
<dbReference type="PANTHER" id="PTHR46276:SF1">
    <property type="entry name" value="E3 UBIQUITIN-PROTEIN LIGASE UBR5"/>
    <property type="match status" value="1"/>
</dbReference>
<dbReference type="GO" id="GO:0034450">
    <property type="term" value="F:ubiquitin-ubiquitin ligase activity"/>
    <property type="evidence" value="ECO:0007669"/>
    <property type="project" value="TreeGrafter"/>
</dbReference>